<keyword evidence="2" id="KW-1185">Reference proteome</keyword>
<dbReference type="KEGG" id="nneo:PQG83_07940"/>
<reference evidence="1 2" key="1">
    <citation type="submission" date="2023-01" db="EMBL/GenBank/DDBJ databases">
        <title>Cultivation and genomic characterization of new, ubiquitous marine nitrite-oxidizing bacteria from the Nitrospirales.</title>
        <authorList>
            <person name="Mueller A.J."/>
            <person name="Daebeler A."/>
            <person name="Herbold C.W."/>
            <person name="Kirkegaard R.H."/>
            <person name="Daims H."/>
        </authorList>
    </citation>
    <scope>NUCLEOTIDE SEQUENCE [LARGE SCALE GENOMIC DNA]</scope>
    <source>
        <strain evidence="1 2">DK</strain>
    </source>
</reference>
<proteinExistence type="predicted"/>
<protein>
    <recommendedName>
        <fullName evidence="3">Tetratricopeptide repeat protein</fullName>
    </recommendedName>
</protein>
<dbReference type="InterPro" id="IPR011990">
    <property type="entry name" value="TPR-like_helical_dom_sf"/>
</dbReference>
<dbReference type="Proteomes" id="UP001302494">
    <property type="component" value="Chromosome"/>
</dbReference>
<evidence type="ECO:0008006" key="3">
    <source>
        <dbReference type="Google" id="ProtNLM"/>
    </source>
</evidence>
<gene>
    <name evidence="1" type="ORF">PQG83_07940</name>
</gene>
<dbReference type="SUPFAM" id="SSF48452">
    <property type="entry name" value="TPR-like"/>
    <property type="match status" value="1"/>
</dbReference>
<name>A0AA96K4T5_9BACT</name>
<dbReference type="EMBL" id="CP116968">
    <property type="protein sequence ID" value="WNM63674.1"/>
    <property type="molecule type" value="Genomic_DNA"/>
</dbReference>
<dbReference type="Gene3D" id="1.25.40.10">
    <property type="entry name" value="Tetratricopeptide repeat domain"/>
    <property type="match status" value="1"/>
</dbReference>
<evidence type="ECO:0000313" key="1">
    <source>
        <dbReference type="EMBL" id="WNM63674.1"/>
    </source>
</evidence>
<dbReference type="RefSeq" id="WP_312748360.1">
    <property type="nucleotide sequence ID" value="NZ_CP116968.1"/>
</dbReference>
<dbReference type="AlphaFoldDB" id="A0AA96K4T5"/>
<accession>A0AA96K4T5</accession>
<sequence>MTVTHRMLYILLATLLLSWWVIPGVWAEESSQVLTKQAMDECHEGRRAKEETVRVDHFERGRKLAERAVGLDERSADAHFALFCNIGERMRANGEVLFSVFEYGRMMEALDKTLLLNPNHMDALSSKGTILIEVPGLFGGDSEKGEAMLRQVIQQEPQSINARMVVARSCAERGEDQEAFDLAKKALELARAGNRDDLLPEAEKTFSEIQTKLASK</sequence>
<evidence type="ECO:0000313" key="2">
    <source>
        <dbReference type="Proteomes" id="UP001302494"/>
    </source>
</evidence>
<organism evidence="1 2">
    <name type="scientific">Candidatus Nitrospira neomarina</name>
    <dbReference type="NCBI Taxonomy" id="3020899"/>
    <lineage>
        <taxon>Bacteria</taxon>
        <taxon>Pseudomonadati</taxon>
        <taxon>Nitrospirota</taxon>
        <taxon>Nitrospiria</taxon>
        <taxon>Nitrospirales</taxon>
        <taxon>Nitrospiraceae</taxon>
        <taxon>Nitrospira</taxon>
    </lineage>
</organism>